<dbReference type="SUPFAM" id="SSF54427">
    <property type="entry name" value="NTF2-like"/>
    <property type="match status" value="1"/>
</dbReference>
<dbReference type="AlphaFoldDB" id="A0A8H4W739"/>
<evidence type="ECO:0000313" key="1">
    <source>
        <dbReference type="EMBL" id="KAF4633344.1"/>
    </source>
</evidence>
<dbReference type="PANTHER" id="PTHR39598">
    <property type="entry name" value="AUSTINOL SYNTHESIS PROTEIN F-RELATED"/>
    <property type="match status" value="1"/>
</dbReference>
<organism evidence="1 2">
    <name type="scientific">Cudoniella acicularis</name>
    <dbReference type="NCBI Taxonomy" id="354080"/>
    <lineage>
        <taxon>Eukaryota</taxon>
        <taxon>Fungi</taxon>
        <taxon>Dikarya</taxon>
        <taxon>Ascomycota</taxon>
        <taxon>Pezizomycotina</taxon>
        <taxon>Leotiomycetes</taxon>
        <taxon>Helotiales</taxon>
        <taxon>Tricladiaceae</taxon>
        <taxon>Cudoniella</taxon>
    </lineage>
</organism>
<dbReference type="OrthoDB" id="3758478at2759"/>
<dbReference type="InterPro" id="IPR050977">
    <property type="entry name" value="Fungal_Meroterpenoid_Isomerase"/>
</dbReference>
<dbReference type="InterPro" id="IPR032710">
    <property type="entry name" value="NTF2-like_dom_sf"/>
</dbReference>
<evidence type="ECO:0008006" key="3">
    <source>
        <dbReference type="Google" id="ProtNLM"/>
    </source>
</evidence>
<dbReference type="PANTHER" id="PTHR39598:SF1">
    <property type="entry name" value="AUSTINOID BIOSYNTHESIS CLUSTERS PROTEIN F-RELATED"/>
    <property type="match status" value="1"/>
</dbReference>
<evidence type="ECO:0000313" key="2">
    <source>
        <dbReference type="Proteomes" id="UP000566819"/>
    </source>
</evidence>
<dbReference type="Gene3D" id="3.10.450.50">
    <property type="match status" value="1"/>
</dbReference>
<gene>
    <name evidence="1" type="ORF">G7Y89_g4786</name>
</gene>
<protein>
    <recommendedName>
        <fullName evidence="3">SnoaL-like domain-containing protein</fullName>
    </recommendedName>
</protein>
<dbReference type="Proteomes" id="UP000566819">
    <property type="component" value="Unassembled WGS sequence"/>
</dbReference>
<comment type="caution">
    <text evidence="1">The sequence shown here is derived from an EMBL/GenBank/DDBJ whole genome shotgun (WGS) entry which is preliminary data.</text>
</comment>
<reference evidence="1 2" key="1">
    <citation type="submission" date="2020-03" db="EMBL/GenBank/DDBJ databases">
        <title>Draft Genome Sequence of Cudoniella acicularis.</title>
        <authorList>
            <person name="Buettner E."/>
            <person name="Kellner H."/>
        </authorList>
    </citation>
    <scope>NUCLEOTIDE SEQUENCE [LARGE SCALE GENOMIC DNA]</scope>
    <source>
        <strain evidence="1 2">DSM 108380</strain>
    </source>
</reference>
<proteinExistence type="predicted"/>
<keyword evidence="2" id="KW-1185">Reference proteome</keyword>
<accession>A0A8H4W739</accession>
<sequence length="145" mass="15821">MSSPPFIPQSTIHKTTLSILAGYEHQSLEEIMAFCTPDCIHVISPSSLSISGTPMSNTAYSTFYASVLPKIWNFKLTISEIIESPQSNKVVVFASSTADSKAGVGTYGQEYVLVFEFDESGEKIKKMVEWVDSARAKAQVGILFG</sequence>
<dbReference type="EMBL" id="JAAMPI010000269">
    <property type="protein sequence ID" value="KAF4633344.1"/>
    <property type="molecule type" value="Genomic_DNA"/>
</dbReference>
<name>A0A8H4W739_9HELO</name>